<accession>A0A1J8QV46</accession>
<evidence type="ECO:0000313" key="9">
    <source>
        <dbReference type="EMBL" id="OJA15532.1"/>
    </source>
</evidence>
<dbReference type="PANTHER" id="PTHR44167">
    <property type="entry name" value="OVARIAN-SPECIFIC SERINE/THREONINE-PROTEIN KINASE LOK-RELATED"/>
    <property type="match status" value="1"/>
</dbReference>
<keyword evidence="6" id="KW-0067">ATP-binding</keyword>
<evidence type="ECO:0000256" key="7">
    <source>
        <dbReference type="SAM" id="MobiDB-lite"/>
    </source>
</evidence>
<gene>
    <name evidence="9" type="ORF">AZE42_07291</name>
</gene>
<evidence type="ECO:0000256" key="4">
    <source>
        <dbReference type="ARBA" id="ARBA00022741"/>
    </source>
</evidence>
<dbReference type="GO" id="GO:0005634">
    <property type="term" value="C:nucleus"/>
    <property type="evidence" value="ECO:0007669"/>
    <property type="project" value="TreeGrafter"/>
</dbReference>
<evidence type="ECO:0000256" key="1">
    <source>
        <dbReference type="ARBA" id="ARBA00012513"/>
    </source>
</evidence>
<dbReference type="Gene3D" id="1.10.510.10">
    <property type="entry name" value="Transferase(Phosphotransferase) domain 1"/>
    <property type="match status" value="1"/>
</dbReference>
<organism evidence="9 10">
    <name type="scientific">Rhizopogon vesiculosus</name>
    <dbReference type="NCBI Taxonomy" id="180088"/>
    <lineage>
        <taxon>Eukaryota</taxon>
        <taxon>Fungi</taxon>
        <taxon>Dikarya</taxon>
        <taxon>Basidiomycota</taxon>
        <taxon>Agaricomycotina</taxon>
        <taxon>Agaricomycetes</taxon>
        <taxon>Agaricomycetidae</taxon>
        <taxon>Boletales</taxon>
        <taxon>Suillineae</taxon>
        <taxon>Rhizopogonaceae</taxon>
        <taxon>Rhizopogon</taxon>
    </lineage>
</organism>
<feature type="compositionally biased region" description="Low complexity" evidence="7">
    <location>
        <begin position="857"/>
        <end position="872"/>
    </location>
</feature>
<feature type="region of interest" description="Disordered" evidence="7">
    <location>
        <begin position="854"/>
        <end position="880"/>
    </location>
</feature>
<proteinExistence type="predicted"/>
<dbReference type="SUPFAM" id="SSF56112">
    <property type="entry name" value="Protein kinase-like (PK-like)"/>
    <property type="match status" value="1"/>
</dbReference>
<keyword evidence="2" id="KW-0723">Serine/threonine-protein kinase</keyword>
<feature type="compositionally biased region" description="Acidic residues" evidence="7">
    <location>
        <begin position="111"/>
        <end position="130"/>
    </location>
</feature>
<dbReference type="GO" id="GO:0004674">
    <property type="term" value="F:protein serine/threonine kinase activity"/>
    <property type="evidence" value="ECO:0007669"/>
    <property type="project" value="UniProtKB-KW"/>
</dbReference>
<evidence type="ECO:0000259" key="8">
    <source>
        <dbReference type="PROSITE" id="PS50011"/>
    </source>
</evidence>
<keyword evidence="4" id="KW-0547">Nucleotide-binding</keyword>
<evidence type="ECO:0000256" key="6">
    <source>
        <dbReference type="ARBA" id="ARBA00022840"/>
    </source>
</evidence>
<keyword evidence="3" id="KW-0808">Transferase</keyword>
<comment type="caution">
    <text evidence="9">The sequence shown here is derived from an EMBL/GenBank/DDBJ whole genome shotgun (WGS) entry which is preliminary data.</text>
</comment>
<dbReference type="GO" id="GO:0005524">
    <property type="term" value="F:ATP binding"/>
    <property type="evidence" value="ECO:0007669"/>
    <property type="project" value="UniProtKB-KW"/>
</dbReference>
<reference evidence="9 10" key="1">
    <citation type="submission" date="2016-03" db="EMBL/GenBank/DDBJ databases">
        <title>Comparative genomics of the ectomycorrhizal sister species Rhizopogon vinicolor and Rhizopogon vesiculosus (Basidiomycota: Boletales) reveals a divergence of the mating type B locus.</title>
        <authorList>
            <person name="Mujic A.B."/>
            <person name="Kuo A."/>
            <person name="Tritt A."/>
            <person name="Lipzen A."/>
            <person name="Chen C."/>
            <person name="Johnson J."/>
            <person name="Sharma A."/>
            <person name="Barry K."/>
            <person name="Grigoriev I.V."/>
            <person name="Spatafora J.W."/>
        </authorList>
    </citation>
    <scope>NUCLEOTIDE SEQUENCE [LARGE SCALE GENOMIC DNA]</scope>
    <source>
        <strain evidence="9 10">AM-OR11-056</strain>
    </source>
</reference>
<dbReference type="STRING" id="180088.A0A1J8QV46"/>
<protein>
    <recommendedName>
        <fullName evidence="1">non-specific serine/threonine protein kinase</fullName>
        <ecNumber evidence="1">2.7.11.1</ecNumber>
    </recommendedName>
</protein>
<dbReference type="CDD" id="cd14019">
    <property type="entry name" value="STKc_Cdc7"/>
    <property type="match status" value="1"/>
</dbReference>
<dbReference type="PROSITE" id="PS50011">
    <property type="entry name" value="PROTEIN_KINASE_DOM"/>
    <property type="match status" value="1"/>
</dbReference>
<dbReference type="SMART" id="SM00220">
    <property type="entry name" value="S_TKc"/>
    <property type="match status" value="1"/>
</dbReference>
<sequence>MATVLLSQHSSNPLEVGSSDARNKAYHQEYISAQNTNGHFTLTSEDGHHGLDRPEMVQYHNHLARLYSKQGVVPSTIKRKPHPDELPVVNFDESMEYADDMHFETPHDMGTLDDDDADEEDVDADGETDEEKTLFLKPPEEQQEIQLEIANLSNAVPSLSEDYAIIDRLGTGTFSSVYKAVDLAYHSKWDNTAWHGSHPPISSAHYQSVPYHPGSKVFVAIKRIYVTSNPERIRNEISIMEDCRGCRHTSQLITAFRHRDQVVAIMPYSRNEDFRDYYKDLSMAGIKAYFRCMFRSLRDIHARGIIHRDVKPANFLFDPRTGIGAMCDFGLASRMDGSTPVHGACLHTSATREHPHGKIRGRNEYDVDLLKKMQKEARQKSSWPSDRVGYPDKDTRPLSKANRAGTRGFRAPEVLLKCSQQTGAIDVWSAGMILLFFLTGKFPLLQSSDDIEALMEIATIVGRQKMEKTAILHSRTFATNVPSISQEGMSWREFVEKQNPNIFKPRTPDPRYYPYNNFVTHNTPGTSSHPPPSSSSSYSYRQPSSSRSRSTTPTPIRADIPAPPTTDSHRADVEAAFSLLAEVMHPESTRRITPRGALYHPFLADPSEPEDDELFPHPFGEGVCGKWHFVDPVTEEQCVIVHDGGKEQARRVVAGEGMAIGSWPCEFHRKESEFDYEVSTLIGQTKHIYTMALDWTMLDARHHPIPLRDETTIMSTDRDSQVEFSLTIPDAPPSGTAATGGNGGVKRMKERGRLWMTNQRLIFITPKDDKMKPSFESLSVPLDAVLSSKFEQPYFGANYLVLDVKPSTGGGLTDGTSIEIRFYDRGLFEFVSVLEKTRERLVFMRRQAMEDDENLPAYTSSGSAAGSSTSYADTPPGYDA</sequence>
<evidence type="ECO:0000256" key="5">
    <source>
        <dbReference type="ARBA" id="ARBA00022777"/>
    </source>
</evidence>
<dbReference type="OrthoDB" id="10020333at2759"/>
<dbReference type="CDD" id="cd13214">
    <property type="entry name" value="PH-GRAM_WBP2"/>
    <property type="match status" value="1"/>
</dbReference>
<evidence type="ECO:0000256" key="3">
    <source>
        <dbReference type="ARBA" id="ARBA00022679"/>
    </source>
</evidence>
<dbReference type="AlphaFoldDB" id="A0A1J8QV46"/>
<dbReference type="EC" id="2.7.11.1" evidence="1"/>
<dbReference type="InterPro" id="IPR011009">
    <property type="entry name" value="Kinase-like_dom_sf"/>
</dbReference>
<dbReference type="Gene3D" id="3.30.200.20">
    <property type="entry name" value="Phosphorylase Kinase, domain 1"/>
    <property type="match status" value="1"/>
</dbReference>
<keyword evidence="5" id="KW-0418">Kinase</keyword>
<dbReference type="InterPro" id="IPR008271">
    <property type="entry name" value="Ser/Thr_kinase_AS"/>
</dbReference>
<feature type="compositionally biased region" description="Low complexity" evidence="7">
    <location>
        <begin position="523"/>
        <end position="555"/>
    </location>
</feature>
<dbReference type="Proteomes" id="UP000183567">
    <property type="component" value="Unassembled WGS sequence"/>
</dbReference>
<keyword evidence="10" id="KW-1185">Reference proteome</keyword>
<dbReference type="InterPro" id="IPR000719">
    <property type="entry name" value="Prot_kinase_dom"/>
</dbReference>
<dbReference type="PROSITE" id="PS00108">
    <property type="entry name" value="PROTEIN_KINASE_ST"/>
    <property type="match status" value="1"/>
</dbReference>
<dbReference type="EMBL" id="LVVM01003077">
    <property type="protein sequence ID" value="OJA15532.1"/>
    <property type="molecule type" value="Genomic_DNA"/>
</dbReference>
<dbReference type="SUPFAM" id="SSF50729">
    <property type="entry name" value="PH domain-like"/>
    <property type="match status" value="1"/>
</dbReference>
<feature type="region of interest" description="Disordered" evidence="7">
    <location>
        <begin position="105"/>
        <end position="131"/>
    </location>
</feature>
<dbReference type="GO" id="GO:0044773">
    <property type="term" value="P:mitotic DNA damage checkpoint signaling"/>
    <property type="evidence" value="ECO:0007669"/>
    <property type="project" value="TreeGrafter"/>
</dbReference>
<feature type="region of interest" description="Disordered" evidence="7">
    <location>
        <begin position="376"/>
        <end position="403"/>
    </location>
</feature>
<dbReference type="PANTHER" id="PTHR44167:SF23">
    <property type="entry name" value="CDC7 KINASE, ISOFORM A-RELATED"/>
    <property type="match status" value="1"/>
</dbReference>
<feature type="region of interest" description="Disordered" evidence="7">
    <location>
        <begin position="514"/>
        <end position="569"/>
    </location>
</feature>
<evidence type="ECO:0000313" key="10">
    <source>
        <dbReference type="Proteomes" id="UP000183567"/>
    </source>
</evidence>
<name>A0A1J8QV46_9AGAM</name>
<dbReference type="Pfam" id="PF00069">
    <property type="entry name" value="Pkinase"/>
    <property type="match status" value="2"/>
</dbReference>
<evidence type="ECO:0000256" key="2">
    <source>
        <dbReference type="ARBA" id="ARBA00022527"/>
    </source>
</evidence>
<feature type="domain" description="Protein kinase" evidence="8">
    <location>
        <begin position="163"/>
        <end position="603"/>
    </location>
</feature>